<reference evidence="3" key="1">
    <citation type="journal article" date="2024" name="Toxins">
        <title>Genome Sequence Analysis of Native Xenorhabdus Strains Isolated from Entomopathogenic Nematodes in Argentina.</title>
        <authorList>
            <person name="Palma L."/>
            <person name="Frizzo L."/>
            <person name="Kaiser S."/>
            <person name="Berry C."/>
            <person name="Caballero P."/>
            <person name="Bode H.B."/>
            <person name="Del Valle E.E."/>
        </authorList>
    </citation>
    <scope>NUCLEOTIDE SEQUENCE [LARGE SCALE GENOMIC DNA]</scope>
    <source>
        <strain evidence="3">Reich</strain>
    </source>
</reference>
<organism evidence="2 3">
    <name type="scientific">Xenorhabdus littoralis</name>
    <dbReference type="NCBI Taxonomy" id="2582835"/>
    <lineage>
        <taxon>Bacteria</taxon>
        <taxon>Pseudomonadati</taxon>
        <taxon>Pseudomonadota</taxon>
        <taxon>Gammaproteobacteria</taxon>
        <taxon>Enterobacterales</taxon>
        <taxon>Morganellaceae</taxon>
        <taxon>Xenorhabdus</taxon>
    </lineage>
</organism>
<dbReference type="EMBL" id="VCDP01000022">
    <property type="protein sequence ID" value="MDX7998859.1"/>
    <property type="molecule type" value="Genomic_DNA"/>
</dbReference>
<evidence type="ECO:0000313" key="2">
    <source>
        <dbReference type="EMBL" id="MDX7998859.1"/>
    </source>
</evidence>
<keyword evidence="3" id="KW-1185">Reference proteome</keyword>
<evidence type="ECO:0000259" key="1">
    <source>
        <dbReference type="PROSITE" id="PS51186"/>
    </source>
</evidence>
<dbReference type="InterPro" id="IPR000182">
    <property type="entry name" value="GNAT_dom"/>
</dbReference>
<evidence type="ECO:0000313" key="3">
    <source>
        <dbReference type="Proteomes" id="UP001271640"/>
    </source>
</evidence>
<feature type="domain" description="N-acetyltransferase" evidence="1">
    <location>
        <begin position="2"/>
        <end position="143"/>
    </location>
</feature>
<dbReference type="Gene3D" id="3.40.630.30">
    <property type="match status" value="1"/>
</dbReference>
<dbReference type="InterPro" id="IPR016181">
    <property type="entry name" value="Acyl_CoA_acyltransferase"/>
</dbReference>
<dbReference type="InterPro" id="IPR051556">
    <property type="entry name" value="N-term/lysine_N-AcTrnsfr"/>
</dbReference>
<dbReference type="PANTHER" id="PTHR42919">
    <property type="entry name" value="N-ALPHA-ACETYLTRANSFERASE"/>
    <property type="match status" value="1"/>
</dbReference>
<dbReference type="Proteomes" id="UP001271640">
    <property type="component" value="Unassembled WGS sequence"/>
</dbReference>
<accession>A0ABU4SJM5</accession>
<comment type="caution">
    <text evidence="2">The sequence shown here is derived from an EMBL/GenBank/DDBJ whole genome shotgun (WGS) entry which is preliminary data.</text>
</comment>
<dbReference type="Pfam" id="PF00583">
    <property type="entry name" value="Acetyltransf_1"/>
    <property type="match status" value="1"/>
</dbReference>
<dbReference type="PANTHER" id="PTHR42919:SF20">
    <property type="entry name" value="GCN5-RELATED N-ACETYLTRANSFERASE 10, CHLOROPLASTIC"/>
    <property type="match status" value="1"/>
</dbReference>
<gene>
    <name evidence="2" type="ORF">FE394_06540</name>
</gene>
<dbReference type="SUPFAM" id="SSF55729">
    <property type="entry name" value="Acyl-CoA N-acyltransferases (Nat)"/>
    <property type="match status" value="1"/>
</dbReference>
<sequence length="143" mass="16696">MNKENKPTEKDLIRFLNKINHEFTPPLNNKINITLYARKLIEKALFFYTADKEKILSCCAMYANDYNTLTAYLSILAVHPSCRNSGIANKLLLQAENKLKKDNFKKISLEVYKNNKIAIKLYEKNGFKLIFESEFSLYMTKDL</sequence>
<name>A0ABU4SJM5_9GAMM</name>
<protein>
    <submittedName>
        <fullName evidence="2">GNAT family N-acetyltransferase</fullName>
    </submittedName>
</protein>
<proteinExistence type="predicted"/>
<dbReference type="CDD" id="cd04301">
    <property type="entry name" value="NAT_SF"/>
    <property type="match status" value="1"/>
</dbReference>
<dbReference type="RefSeq" id="WP_319925596.1">
    <property type="nucleotide sequence ID" value="NZ_VCDP01000022.1"/>
</dbReference>
<dbReference type="PROSITE" id="PS51186">
    <property type="entry name" value="GNAT"/>
    <property type="match status" value="1"/>
</dbReference>